<dbReference type="InterPro" id="IPR036779">
    <property type="entry name" value="LysM_dom_sf"/>
</dbReference>
<dbReference type="AlphaFoldDB" id="A0A367ZJR9"/>
<evidence type="ECO:0000313" key="4">
    <source>
        <dbReference type="Proteomes" id="UP000252355"/>
    </source>
</evidence>
<organism evidence="3 4">
    <name type="scientific">Candidatus Ozemobacter sibiricus</name>
    <dbReference type="NCBI Taxonomy" id="2268124"/>
    <lineage>
        <taxon>Bacteria</taxon>
        <taxon>Candidatus Ozemobacteria</taxon>
        <taxon>Candidatus Ozemobacterales</taxon>
        <taxon>Candidatus Ozemobacteraceae</taxon>
        <taxon>Candidatus Ozemobacter</taxon>
    </lineage>
</organism>
<sequence>MQKAAAAPAAVAAGHSGVANETYYVVQPGDNAPRIAQKVLGNANRWQELMAYNKIPDPNLLQVGLRLRIPAAAGGQPAAMAQANAASGQVSRPATTGQMAVAPKGQAPDAVRVAAAGNRPMAPPTSTQIRPPVTSPVPATKAKTANQEYEAVEPEETSGNDKHVEADASYYGQTGGTYVIQRGDTLGKIAKKLLGSTQRWREIARANPQMNPNKLIVGMTINVPGASVEPQMGQPPNNMVAAGNPGAMAPGMMGGASFDASGMAAPSYEPPPLVAPPPAYNPSAGAPHAYNAPQRANPPQGQAYGAPPAFAAPITPPPPPPVTVPQAIEPPPPPYMSAPTVPAPLGAVPAPVTTSLYREERYRIPDELKPTDYSPYFGNFNGVHGLFETESALIPYMKTWHFGLHFRYDKYKYLNGDEKKVDGRQWIAPVNLLYTGKKMFASVVVPFQSWEVTSAVTSAPTVTLSGAHDPEVKAGYQIWKNYEGNHAVTLHVGGRFPGDNYHQPLADLSGKTRTGIRIGPANATRGGWVEFGGAYSGRLSDRWTSHLNLALANDSEDSIARYMYRGMLDYRVNQHYSLVMELNGNTWEMDNGPDGANIDLTLGMALFNEGWQGVLGFPVSLQSKFGYGHDYGVTFGLNTRWD</sequence>
<dbReference type="Gene3D" id="3.10.350.10">
    <property type="entry name" value="LysM domain"/>
    <property type="match status" value="2"/>
</dbReference>
<evidence type="ECO:0000259" key="2">
    <source>
        <dbReference type="PROSITE" id="PS51782"/>
    </source>
</evidence>
<dbReference type="SUPFAM" id="SSF54106">
    <property type="entry name" value="LysM domain"/>
    <property type="match status" value="2"/>
</dbReference>
<dbReference type="PANTHER" id="PTHR34700:SF4">
    <property type="entry name" value="PHAGE-LIKE ELEMENT PBSX PROTEIN XKDP"/>
    <property type="match status" value="1"/>
</dbReference>
<dbReference type="Proteomes" id="UP000252355">
    <property type="component" value="Unassembled WGS sequence"/>
</dbReference>
<evidence type="ECO:0000256" key="1">
    <source>
        <dbReference type="SAM" id="MobiDB-lite"/>
    </source>
</evidence>
<feature type="region of interest" description="Disordered" evidence="1">
    <location>
        <begin position="119"/>
        <end position="139"/>
    </location>
</feature>
<proteinExistence type="predicted"/>
<evidence type="ECO:0000313" key="3">
    <source>
        <dbReference type="EMBL" id="RCK78298.1"/>
    </source>
</evidence>
<feature type="compositionally biased region" description="Pro residues" evidence="1">
    <location>
        <begin position="314"/>
        <end position="336"/>
    </location>
</feature>
<dbReference type="PROSITE" id="PS51782">
    <property type="entry name" value="LYSM"/>
    <property type="match status" value="2"/>
</dbReference>
<feature type="region of interest" description="Disordered" evidence="1">
    <location>
        <begin position="276"/>
        <end position="336"/>
    </location>
</feature>
<accession>A0A367ZJR9</accession>
<dbReference type="Pfam" id="PF01476">
    <property type="entry name" value="LysM"/>
    <property type="match status" value="2"/>
</dbReference>
<reference evidence="3 4" key="1">
    <citation type="submission" date="2018-05" db="EMBL/GenBank/DDBJ databases">
        <title>A metagenomic window into the 2 km-deep terrestrial subsurface aquifer revealed taxonomically and functionally diverse microbial community comprising novel uncultured bacterial lineages.</title>
        <authorList>
            <person name="Kadnikov V.V."/>
            <person name="Mardanov A.V."/>
            <person name="Beletsky A.V."/>
            <person name="Banks D."/>
            <person name="Pimenov N.V."/>
            <person name="Frank Y.A."/>
            <person name="Karnachuk O.V."/>
            <person name="Ravin N.V."/>
        </authorList>
    </citation>
    <scope>NUCLEOTIDE SEQUENCE [LARGE SCALE GENOMIC DNA]</scope>
    <source>
        <strain evidence="3">BY5</strain>
    </source>
</reference>
<feature type="domain" description="LysM" evidence="2">
    <location>
        <begin position="22"/>
        <end position="69"/>
    </location>
</feature>
<feature type="compositionally biased region" description="Low complexity" evidence="1">
    <location>
        <begin position="298"/>
        <end position="313"/>
    </location>
</feature>
<feature type="domain" description="LysM" evidence="2">
    <location>
        <begin position="176"/>
        <end position="223"/>
    </location>
</feature>
<dbReference type="InterPro" id="IPR018392">
    <property type="entry name" value="LysM"/>
</dbReference>
<dbReference type="SMART" id="SM00257">
    <property type="entry name" value="LysM"/>
    <property type="match status" value="2"/>
</dbReference>
<dbReference type="InterPro" id="IPR052196">
    <property type="entry name" value="Bact_Kbp"/>
</dbReference>
<comment type="caution">
    <text evidence="3">The sequence shown here is derived from an EMBL/GenBank/DDBJ whole genome shotgun (WGS) entry which is preliminary data.</text>
</comment>
<dbReference type="PANTHER" id="PTHR34700">
    <property type="entry name" value="POTASSIUM BINDING PROTEIN KBP"/>
    <property type="match status" value="1"/>
</dbReference>
<dbReference type="EMBL" id="QOQW01000024">
    <property type="protein sequence ID" value="RCK78298.1"/>
    <property type="molecule type" value="Genomic_DNA"/>
</dbReference>
<protein>
    <submittedName>
        <fullName evidence="3">5'-nucleotidase</fullName>
    </submittedName>
</protein>
<dbReference type="CDD" id="cd00118">
    <property type="entry name" value="LysM"/>
    <property type="match status" value="2"/>
</dbReference>
<name>A0A367ZJR9_9BACT</name>
<gene>
    <name evidence="3" type="ORF">OZSIB_1540</name>
</gene>